<dbReference type="InterPro" id="IPR001356">
    <property type="entry name" value="HD"/>
</dbReference>
<dbReference type="AlphaFoldDB" id="A0A3P6SEF0"/>
<dbReference type="GO" id="GO:0005634">
    <property type="term" value="C:nucleus"/>
    <property type="evidence" value="ECO:0007669"/>
    <property type="project" value="UniProtKB-SubCell"/>
</dbReference>
<keyword evidence="4 5" id="KW-0539">Nucleus</keyword>
<evidence type="ECO:0000256" key="5">
    <source>
        <dbReference type="PROSITE-ProRule" id="PRU00108"/>
    </source>
</evidence>
<organism evidence="9 10">
    <name type="scientific">Dibothriocephalus latus</name>
    <name type="common">Fish tapeworm</name>
    <name type="synonym">Diphyllobothrium latum</name>
    <dbReference type="NCBI Taxonomy" id="60516"/>
    <lineage>
        <taxon>Eukaryota</taxon>
        <taxon>Metazoa</taxon>
        <taxon>Spiralia</taxon>
        <taxon>Lophotrochozoa</taxon>
        <taxon>Platyhelminthes</taxon>
        <taxon>Cestoda</taxon>
        <taxon>Eucestoda</taxon>
        <taxon>Diphyllobothriidea</taxon>
        <taxon>Diphyllobothriidae</taxon>
        <taxon>Dibothriocephalus</taxon>
    </lineage>
</organism>
<dbReference type="GO" id="GO:0000978">
    <property type="term" value="F:RNA polymerase II cis-regulatory region sequence-specific DNA binding"/>
    <property type="evidence" value="ECO:0007669"/>
    <property type="project" value="TreeGrafter"/>
</dbReference>
<dbReference type="InterPro" id="IPR050877">
    <property type="entry name" value="EMX-VAX-Noto_Homeobox_TFs"/>
</dbReference>
<dbReference type="GO" id="GO:0007420">
    <property type="term" value="P:brain development"/>
    <property type="evidence" value="ECO:0007669"/>
    <property type="project" value="TreeGrafter"/>
</dbReference>
<dbReference type="Proteomes" id="UP000281553">
    <property type="component" value="Unassembled WGS sequence"/>
</dbReference>
<proteinExistence type="predicted"/>
<feature type="region of interest" description="Disordered" evidence="7">
    <location>
        <begin position="12"/>
        <end position="98"/>
    </location>
</feature>
<dbReference type="Gene3D" id="1.10.10.60">
    <property type="entry name" value="Homeodomain-like"/>
    <property type="match status" value="1"/>
</dbReference>
<dbReference type="CDD" id="cd00086">
    <property type="entry name" value="homeodomain"/>
    <property type="match status" value="1"/>
</dbReference>
<name>A0A3P6SEF0_DIBLA</name>
<dbReference type="OrthoDB" id="6268633at2759"/>
<evidence type="ECO:0000256" key="7">
    <source>
        <dbReference type="SAM" id="MobiDB-lite"/>
    </source>
</evidence>
<feature type="compositionally biased region" description="Low complexity" evidence="7">
    <location>
        <begin position="71"/>
        <end position="83"/>
    </location>
</feature>
<sequence>MAAWRTFVLQSDTGVRSVQPSTSSSFGVNRILPATKPDSKPCDLSPWSSTITPTITDKNGGSRTETRHSSSSDLSPTDSLPSSIAPSPPVAEDMSFSPIASSTAKRYRKARVYFQPKDLSILENFYKKKSYLSGREREILAQQLGITEDRV</sequence>
<keyword evidence="2 5" id="KW-0238">DNA-binding</keyword>
<dbReference type="GO" id="GO:0000981">
    <property type="term" value="F:DNA-binding transcription factor activity, RNA polymerase II-specific"/>
    <property type="evidence" value="ECO:0007669"/>
    <property type="project" value="TreeGrafter"/>
</dbReference>
<comment type="subcellular location">
    <subcellularLocation>
        <location evidence="1 5 6">Nucleus</location>
    </subcellularLocation>
</comment>
<dbReference type="Pfam" id="PF00046">
    <property type="entry name" value="Homeodomain"/>
    <property type="match status" value="1"/>
</dbReference>
<dbReference type="InterPro" id="IPR009057">
    <property type="entry name" value="Homeodomain-like_sf"/>
</dbReference>
<evidence type="ECO:0000256" key="1">
    <source>
        <dbReference type="ARBA" id="ARBA00004123"/>
    </source>
</evidence>
<protein>
    <recommendedName>
        <fullName evidence="8">Homeobox domain-containing protein</fullName>
    </recommendedName>
</protein>
<dbReference type="EMBL" id="UYRU01042128">
    <property type="protein sequence ID" value="VDK72946.1"/>
    <property type="molecule type" value="Genomic_DNA"/>
</dbReference>
<gene>
    <name evidence="9" type="ORF">DILT_LOCUS2456</name>
</gene>
<evidence type="ECO:0000256" key="4">
    <source>
        <dbReference type="ARBA" id="ARBA00023242"/>
    </source>
</evidence>
<feature type="compositionally biased region" description="Polar residues" evidence="7">
    <location>
        <begin position="12"/>
        <end position="27"/>
    </location>
</feature>
<dbReference type="PANTHER" id="PTHR24339">
    <property type="entry name" value="HOMEOBOX PROTEIN EMX-RELATED"/>
    <property type="match status" value="1"/>
</dbReference>
<accession>A0A3P6SEF0</accession>
<feature type="domain" description="Homeobox" evidence="8">
    <location>
        <begin position="105"/>
        <end position="151"/>
    </location>
</feature>
<reference evidence="9 10" key="1">
    <citation type="submission" date="2018-11" db="EMBL/GenBank/DDBJ databases">
        <authorList>
            <consortium name="Pathogen Informatics"/>
        </authorList>
    </citation>
    <scope>NUCLEOTIDE SEQUENCE [LARGE SCALE GENOMIC DNA]</scope>
</reference>
<dbReference type="GO" id="GO:0030182">
    <property type="term" value="P:neuron differentiation"/>
    <property type="evidence" value="ECO:0007669"/>
    <property type="project" value="TreeGrafter"/>
</dbReference>
<feature type="compositionally biased region" description="Low complexity" evidence="7">
    <location>
        <begin position="45"/>
        <end position="56"/>
    </location>
</feature>
<evidence type="ECO:0000256" key="3">
    <source>
        <dbReference type="ARBA" id="ARBA00023155"/>
    </source>
</evidence>
<evidence type="ECO:0000313" key="9">
    <source>
        <dbReference type="EMBL" id="VDK72946.1"/>
    </source>
</evidence>
<dbReference type="PANTHER" id="PTHR24339:SF28">
    <property type="entry name" value="E5-RELATED"/>
    <property type="match status" value="1"/>
</dbReference>
<keyword evidence="3 5" id="KW-0371">Homeobox</keyword>
<dbReference type="PROSITE" id="PS50071">
    <property type="entry name" value="HOMEOBOX_2"/>
    <property type="match status" value="1"/>
</dbReference>
<keyword evidence="10" id="KW-1185">Reference proteome</keyword>
<evidence type="ECO:0000259" key="8">
    <source>
        <dbReference type="PROSITE" id="PS50071"/>
    </source>
</evidence>
<evidence type="ECO:0000256" key="6">
    <source>
        <dbReference type="RuleBase" id="RU000682"/>
    </source>
</evidence>
<evidence type="ECO:0000256" key="2">
    <source>
        <dbReference type="ARBA" id="ARBA00023125"/>
    </source>
</evidence>
<evidence type="ECO:0000313" key="10">
    <source>
        <dbReference type="Proteomes" id="UP000281553"/>
    </source>
</evidence>
<dbReference type="SUPFAM" id="SSF46689">
    <property type="entry name" value="Homeodomain-like"/>
    <property type="match status" value="1"/>
</dbReference>